<evidence type="ECO:0000256" key="1">
    <source>
        <dbReference type="ARBA" id="ARBA00009986"/>
    </source>
</evidence>
<dbReference type="OrthoDB" id="310895at2759"/>
<evidence type="ECO:0000256" key="2">
    <source>
        <dbReference type="ARBA" id="ARBA00023002"/>
    </source>
</evidence>
<keyword evidence="3" id="KW-0520">NAD</keyword>
<dbReference type="Proteomes" id="UP000030752">
    <property type="component" value="Unassembled WGS sequence"/>
</dbReference>
<dbReference type="VEuPathDB" id="FungiDB:HMPREF1541_09656"/>
<dbReference type="PANTHER" id="PTHR42986:SF1">
    <property type="entry name" value="BENZALDEHYDE DEHYDROGENASE YFMT"/>
    <property type="match status" value="1"/>
</dbReference>
<dbReference type="Pfam" id="PF00171">
    <property type="entry name" value="Aldedh"/>
    <property type="match status" value="1"/>
</dbReference>
<comment type="similarity">
    <text evidence="1 5">Belongs to the aldehyde dehydrogenase family.</text>
</comment>
<dbReference type="InterPro" id="IPR029510">
    <property type="entry name" value="Ald_DH_CS_GLU"/>
</dbReference>
<keyword evidence="2 5" id="KW-0560">Oxidoreductase</keyword>
<dbReference type="InterPro" id="IPR016162">
    <property type="entry name" value="Ald_DH_N"/>
</dbReference>
<dbReference type="InterPro" id="IPR016161">
    <property type="entry name" value="Ald_DH/histidinol_DH"/>
</dbReference>
<dbReference type="STRING" id="1220924.W2S7U9"/>
<accession>W2S7U9</accession>
<sequence>MHEKNGTTERRSTLTDEQLLYVNGEYVRPEDDAKFEVLNPATGGKIYDCSSAGVREYELAIKAADAAFTSWSQTAPSARRLIFLRAADTLERYLHDDAPEILSAEVSAVSSWIRVNIMATANILRETAGQATQMRGEIVPADRPGTMIMIMREAIGVVFAISPWNAPVNLTARAIASPLICGNTVVLKPSEFSPKSQHLVVRAFQEAGLPSGCLNFLPTKASDAAKVTEYATKHSKVRRLNYTGSDRVGKIIAGWAASCLKQCVLELGGKAPVIVLEDANIEDAVEAVVFGGFCNSGQICMSTERVIVEKAIEQKFTATLLEKVKTINWGDQEGVSMAGLYTPQSAERFLAMIEQAIADGAELLAGDRSASGPNRTLVQPHVLGKVTRTMDVFREESFGPVLCLTVVDSQAEAIEVANDSEFSLSAAVFSQDIMKALWLAKQVRAGSCHINGPTVYIEATLPNGGTGGRSGYGRLGGSAGIEEYTERKIISLAQSGLKCVF</sequence>
<evidence type="ECO:0000256" key="5">
    <source>
        <dbReference type="RuleBase" id="RU003345"/>
    </source>
</evidence>
<dbReference type="PROSITE" id="PS00687">
    <property type="entry name" value="ALDEHYDE_DEHYDR_GLU"/>
    <property type="match status" value="1"/>
</dbReference>
<feature type="domain" description="Aldehyde dehydrogenase" evidence="6">
    <location>
        <begin position="28"/>
        <end position="489"/>
    </location>
</feature>
<dbReference type="Gene3D" id="3.40.605.10">
    <property type="entry name" value="Aldehyde Dehydrogenase, Chain A, domain 1"/>
    <property type="match status" value="1"/>
</dbReference>
<dbReference type="SUPFAM" id="SSF53720">
    <property type="entry name" value="ALDH-like"/>
    <property type="match status" value="1"/>
</dbReference>
<dbReference type="InterPro" id="IPR015590">
    <property type="entry name" value="Aldehyde_DH_dom"/>
</dbReference>
<evidence type="ECO:0000313" key="7">
    <source>
        <dbReference type="EMBL" id="ETN44781.1"/>
    </source>
</evidence>
<evidence type="ECO:0000313" key="8">
    <source>
        <dbReference type="Proteomes" id="UP000030752"/>
    </source>
</evidence>
<dbReference type="InterPro" id="IPR016163">
    <property type="entry name" value="Ald_DH_C"/>
</dbReference>
<evidence type="ECO:0000256" key="4">
    <source>
        <dbReference type="PROSITE-ProRule" id="PRU10007"/>
    </source>
</evidence>
<gene>
    <name evidence="7" type="ORF">HMPREF1541_09656</name>
</gene>
<protein>
    <recommendedName>
        <fullName evidence="6">Aldehyde dehydrogenase domain-containing protein</fullName>
    </recommendedName>
</protein>
<dbReference type="AlphaFoldDB" id="W2S7U9"/>
<dbReference type="InParanoid" id="W2S7U9"/>
<dbReference type="GeneID" id="19976995"/>
<dbReference type="eggNOG" id="KOG2450">
    <property type="taxonomic scope" value="Eukaryota"/>
</dbReference>
<proteinExistence type="inferred from homology"/>
<dbReference type="RefSeq" id="XP_008712551.1">
    <property type="nucleotide sequence ID" value="XM_008714329.1"/>
</dbReference>
<dbReference type="GO" id="GO:0016620">
    <property type="term" value="F:oxidoreductase activity, acting on the aldehyde or oxo group of donors, NAD or NADP as acceptor"/>
    <property type="evidence" value="ECO:0007669"/>
    <property type="project" value="InterPro"/>
</dbReference>
<keyword evidence="8" id="KW-1185">Reference proteome</keyword>
<dbReference type="EMBL" id="KB822713">
    <property type="protein sequence ID" value="ETN44781.1"/>
    <property type="molecule type" value="Genomic_DNA"/>
</dbReference>
<dbReference type="HOGENOM" id="CLU_005391_1_0_1"/>
<organism evidence="7 8">
    <name type="scientific">Cyphellophora europaea (strain CBS 101466)</name>
    <name type="common">Phialophora europaea</name>
    <dbReference type="NCBI Taxonomy" id="1220924"/>
    <lineage>
        <taxon>Eukaryota</taxon>
        <taxon>Fungi</taxon>
        <taxon>Dikarya</taxon>
        <taxon>Ascomycota</taxon>
        <taxon>Pezizomycotina</taxon>
        <taxon>Eurotiomycetes</taxon>
        <taxon>Chaetothyriomycetidae</taxon>
        <taxon>Chaetothyriales</taxon>
        <taxon>Cyphellophoraceae</taxon>
        <taxon>Cyphellophora</taxon>
    </lineage>
</organism>
<dbReference type="PANTHER" id="PTHR42986">
    <property type="entry name" value="BENZALDEHYDE DEHYDROGENASE YFMT"/>
    <property type="match status" value="1"/>
</dbReference>
<evidence type="ECO:0000259" key="6">
    <source>
        <dbReference type="Pfam" id="PF00171"/>
    </source>
</evidence>
<reference evidence="7 8" key="1">
    <citation type="submission" date="2013-03" db="EMBL/GenBank/DDBJ databases">
        <title>The Genome Sequence of Phialophora europaea CBS 101466.</title>
        <authorList>
            <consortium name="The Broad Institute Genomics Platform"/>
            <person name="Cuomo C."/>
            <person name="de Hoog S."/>
            <person name="Gorbushina A."/>
            <person name="Walker B."/>
            <person name="Young S.K."/>
            <person name="Zeng Q."/>
            <person name="Gargeya S."/>
            <person name="Fitzgerald M."/>
            <person name="Haas B."/>
            <person name="Abouelleil A."/>
            <person name="Allen A.W."/>
            <person name="Alvarado L."/>
            <person name="Arachchi H.M."/>
            <person name="Berlin A.M."/>
            <person name="Chapman S.B."/>
            <person name="Gainer-Dewar J."/>
            <person name="Goldberg J."/>
            <person name="Griggs A."/>
            <person name="Gujja S."/>
            <person name="Hansen M."/>
            <person name="Howarth C."/>
            <person name="Imamovic A."/>
            <person name="Ireland A."/>
            <person name="Larimer J."/>
            <person name="McCowan C."/>
            <person name="Murphy C."/>
            <person name="Pearson M."/>
            <person name="Poon T.W."/>
            <person name="Priest M."/>
            <person name="Roberts A."/>
            <person name="Saif S."/>
            <person name="Shea T."/>
            <person name="Sisk P."/>
            <person name="Sykes S."/>
            <person name="Wortman J."/>
            <person name="Nusbaum C."/>
            <person name="Birren B."/>
        </authorList>
    </citation>
    <scope>NUCLEOTIDE SEQUENCE [LARGE SCALE GENOMIC DNA]</scope>
    <source>
        <strain evidence="7 8">CBS 101466</strain>
    </source>
</reference>
<evidence type="ECO:0000256" key="3">
    <source>
        <dbReference type="ARBA" id="ARBA00023027"/>
    </source>
</evidence>
<dbReference type="Gene3D" id="3.40.309.10">
    <property type="entry name" value="Aldehyde Dehydrogenase, Chain A, domain 2"/>
    <property type="match status" value="1"/>
</dbReference>
<name>W2S7U9_CYPE1</name>
<feature type="active site" evidence="4">
    <location>
        <position position="266"/>
    </location>
</feature>